<keyword evidence="1" id="KW-0812">Transmembrane</keyword>
<keyword evidence="1" id="KW-0472">Membrane</keyword>
<dbReference type="AlphaFoldDB" id="A0A7X6MLE7"/>
<feature type="transmembrane region" description="Helical" evidence="1">
    <location>
        <begin position="446"/>
        <end position="463"/>
    </location>
</feature>
<feature type="transmembrane region" description="Helical" evidence="1">
    <location>
        <begin position="469"/>
        <end position="488"/>
    </location>
</feature>
<reference evidence="2 3" key="1">
    <citation type="submission" date="2020-04" db="EMBL/GenBank/DDBJ databases">
        <title>MicrobeNet Type strains.</title>
        <authorList>
            <person name="Nicholson A.C."/>
        </authorList>
    </citation>
    <scope>NUCLEOTIDE SEQUENCE [LARGE SCALE GENOMIC DNA]</scope>
    <source>
        <strain evidence="2 3">ATCC 23612</strain>
    </source>
</reference>
<dbReference type="Proteomes" id="UP000553209">
    <property type="component" value="Unassembled WGS sequence"/>
</dbReference>
<gene>
    <name evidence="2" type="ORF">HGB44_29910</name>
</gene>
<protein>
    <submittedName>
        <fullName evidence="2">Uncharacterized protein</fullName>
    </submittedName>
</protein>
<keyword evidence="1" id="KW-1133">Transmembrane helix</keyword>
<feature type="transmembrane region" description="Helical" evidence="1">
    <location>
        <begin position="145"/>
        <end position="167"/>
    </location>
</feature>
<evidence type="ECO:0000313" key="2">
    <source>
        <dbReference type="EMBL" id="NKZ01849.1"/>
    </source>
</evidence>
<evidence type="ECO:0000313" key="3">
    <source>
        <dbReference type="Proteomes" id="UP000553209"/>
    </source>
</evidence>
<evidence type="ECO:0000256" key="1">
    <source>
        <dbReference type="SAM" id="Phobius"/>
    </source>
</evidence>
<feature type="transmembrane region" description="Helical" evidence="1">
    <location>
        <begin position="413"/>
        <end position="434"/>
    </location>
</feature>
<feature type="transmembrane region" description="Helical" evidence="1">
    <location>
        <begin position="383"/>
        <end position="401"/>
    </location>
</feature>
<feature type="transmembrane region" description="Helical" evidence="1">
    <location>
        <begin position="109"/>
        <end position="133"/>
    </location>
</feature>
<name>A0A7X6MLE7_9ACTN</name>
<sequence>MIPRLALGDLRERVRRPSYALTLLGAAMLAYLAVPAADGHWTVVDAGGYRGVHDMAYVGAVVALGGALWLALGGFYVVRGAVARDRSTGVGGVLAVTPLRSLGYLAGKLLSNVAVLLTMVAVLVAVALVMWWTRGEDTAVDPVGLLLPFLVITVPVVVAVAAVALLFDTVPGLRGGFANILWIPVWAIVVLGSQSGRAPFGGIGVQTLADPFRAGMERAGTAAEGEFSLGFTRVDEPLVPVPWEGLAVDGAFLAERLLITAGAVVLALVPAAWFRVRGTTRSVPHRRAGAVPGVRAVRVPVPRGLVAAELWILLSGVSVWWWLGAVALGAAGLLLPVEAVRAVVLPACWIWPVLVWARVSTVQVGTGVEALLAAYPGPVRRQLAGWAAGVLLAVLFGAGPLVRLAAAGDTASVAAWCAGAVFVPALAAALGALSRTPTLFQALYPMLWYLAVNGVAAADLMGMTGRGPAAALVAAVGVLLLAVALFAGRARRLSA</sequence>
<organism evidence="2 3">
    <name type="scientific">Nocardiopsis alborubida</name>
    <dbReference type="NCBI Taxonomy" id="146802"/>
    <lineage>
        <taxon>Bacteria</taxon>
        <taxon>Bacillati</taxon>
        <taxon>Actinomycetota</taxon>
        <taxon>Actinomycetes</taxon>
        <taxon>Streptosporangiales</taxon>
        <taxon>Nocardiopsidaceae</taxon>
        <taxon>Nocardiopsis</taxon>
    </lineage>
</organism>
<keyword evidence="3" id="KW-1185">Reference proteome</keyword>
<feature type="transmembrane region" description="Helical" evidence="1">
    <location>
        <begin position="257"/>
        <end position="276"/>
    </location>
</feature>
<feature type="transmembrane region" description="Helical" evidence="1">
    <location>
        <begin position="57"/>
        <end position="78"/>
    </location>
</feature>
<proteinExistence type="predicted"/>
<feature type="transmembrane region" description="Helical" evidence="1">
    <location>
        <begin position="310"/>
        <end position="337"/>
    </location>
</feature>
<feature type="transmembrane region" description="Helical" evidence="1">
    <location>
        <begin position="20"/>
        <end position="37"/>
    </location>
</feature>
<dbReference type="RefSeq" id="WP_061083137.1">
    <property type="nucleotide sequence ID" value="NZ_JAAXPG010000045.1"/>
</dbReference>
<accession>A0A7X6MLE7</accession>
<feature type="transmembrane region" description="Helical" evidence="1">
    <location>
        <begin position="349"/>
        <end position="371"/>
    </location>
</feature>
<dbReference type="EMBL" id="JAAXPG010000045">
    <property type="protein sequence ID" value="NKZ01849.1"/>
    <property type="molecule type" value="Genomic_DNA"/>
</dbReference>
<feature type="transmembrane region" description="Helical" evidence="1">
    <location>
        <begin position="176"/>
        <end position="193"/>
    </location>
</feature>
<comment type="caution">
    <text evidence="2">The sequence shown here is derived from an EMBL/GenBank/DDBJ whole genome shotgun (WGS) entry which is preliminary data.</text>
</comment>